<keyword evidence="3" id="KW-1185">Reference proteome</keyword>
<dbReference type="RefSeq" id="WP_099243820.1">
    <property type="nucleotide sequence ID" value="NZ_FXXP01000001.1"/>
</dbReference>
<dbReference type="EMBL" id="FXXP01000001">
    <property type="protein sequence ID" value="SMX27559.1"/>
    <property type="molecule type" value="Genomic_DNA"/>
</dbReference>
<protein>
    <submittedName>
        <fullName evidence="2">Thioredoxin</fullName>
    </submittedName>
</protein>
<dbReference type="Pfam" id="PF00085">
    <property type="entry name" value="Thioredoxin"/>
    <property type="match status" value="1"/>
</dbReference>
<dbReference type="SUPFAM" id="SSF52833">
    <property type="entry name" value="Thioredoxin-like"/>
    <property type="match status" value="1"/>
</dbReference>
<sequence>MVDYIDDTDFDAKVLKSDTINVVLFRATWAGSSNFAYLDLERAEKSFPQTAKAFYLDMDYSVKVPQTYSVNIYPTFLVFQNGKEVFRYPSWPAPIDILGWISDLKD</sequence>
<dbReference type="InterPro" id="IPR013766">
    <property type="entry name" value="Thioredoxin_domain"/>
</dbReference>
<proteinExistence type="predicted"/>
<name>A0A238JAD4_9RHOB</name>
<dbReference type="OrthoDB" id="7629852at2"/>
<evidence type="ECO:0000313" key="3">
    <source>
        <dbReference type="Proteomes" id="UP000225972"/>
    </source>
</evidence>
<dbReference type="Proteomes" id="UP000225972">
    <property type="component" value="Unassembled WGS sequence"/>
</dbReference>
<gene>
    <name evidence="2" type="primary">trxA_3</name>
    <name evidence="2" type="ORF">TRP8649_01665</name>
</gene>
<evidence type="ECO:0000259" key="1">
    <source>
        <dbReference type="Pfam" id="PF00085"/>
    </source>
</evidence>
<organism evidence="2 3">
    <name type="scientific">Pelagimonas phthalicica</name>
    <dbReference type="NCBI Taxonomy" id="1037362"/>
    <lineage>
        <taxon>Bacteria</taxon>
        <taxon>Pseudomonadati</taxon>
        <taxon>Pseudomonadota</taxon>
        <taxon>Alphaproteobacteria</taxon>
        <taxon>Rhodobacterales</taxon>
        <taxon>Roseobacteraceae</taxon>
        <taxon>Pelagimonas</taxon>
    </lineage>
</organism>
<dbReference type="InterPro" id="IPR036249">
    <property type="entry name" value="Thioredoxin-like_sf"/>
</dbReference>
<dbReference type="Gene3D" id="3.40.30.10">
    <property type="entry name" value="Glutaredoxin"/>
    <property type="match status" value="1"/>
</dbReference>
<evidence type="ECO:0000313" key="2">
    <source>
        <dbReference type="EMBL" id="SMX27559.1"/>
    </source>
</evidence>
<accession>A0A238JAD4</accession>
<dbReference type="AlphaFoldDB" id="A0A238JAD4"/>
<feature type="domain" description="Thioredoxin" evidence="1">
    <location>
        <begin position="4"/>
        <end position="88"/>
    </location>
</feature>
<reference evidence="3" key="1">
    <citation type="submission" date="2017-05" db="EMBL/GenBank/DDBJ databases">
        <authorList>
            <person name="Rodrigo-Torres L."/>
            <person name="Arahal R. D."/>
            <person name="Lucena T."/>
        </authorList>
    </citation>
    <scope>NUCLEOTIDE SEQUENCE [LARGE SCALE GENOMIC DNA]</scope>
    <source>
        <strain evidence="3">CECT 8649</strain>
    </source>
</reference>